<feature type="transmembrane region" description="Helical" evidence="1">
    <location>
        <begin position="87"/>
        <end position="105"/>
    </location>
</feature>
<sequence length="157" mass="17622">MERKLKRVKIYSILLSLALYILSLTQTALTYDDFDGRKTHSSLSVLLMGALAILGGGFLEWIVWLANPLYLFGLLAFARSAKASKKVSMAATLLAFSFVMWQRILAAESGRTAPIKSLNFGYWLWLMSLATLTFGIYRYFKQLDKPTLSSPDSLPVK</sequence>
<dbReference type="KEGG" id="chk:D4L85_26650"/>
<proteinExistence type="predicted"/>
<protein>
    <submittedName>
        <fullName evidence="2">Uncharacterized protein</fullName>
    </submittedName>
</protein>
<evidence type="ECO:0000313" key="3">
    <source>
        <dbReference type="Proteomes" id="UP000266183"/>
    </source>
</evidence>
<reference evidence="3" key="1">
    <citation type="submission" date="2018-09" db="EMBL/GenBank/DDBJ databases">
        <title>Chryseolinea sp. KIS68-18 isolated from soil.</title>
        <authorList>
            <person name="Weon H.-Y."/>
            <person name="Kwon S.-W."/>
            <person name="Lee S.A."/>
        </authorList>
    </citation>
    <scope>NUCLEOTIDE SEQUENCE [LARGE SCALE GENOMIC DNA]</scope>
    <source>
        <strain evidence="3">KIS68-18</strain>
    </source>
</reference>
<feature type="transmembrane region" description="Helical" evidence="1">
    <location>
        <begin position="46"/>
        <end position="66"/>
    </location>
</feature>
<dbReference type="OrthoDB" id="1363399at2"/>
<feature type="transmembrane region" description="Helical" evidence="1">
    <location>
        <begin position="120"/>
        <end position="140"/>
    </location>
</feature>
<keyword evidence="3" id="KW-1185">Reference proteome</keyword>
<keyword evidence="1" id="KW-0812">Transmembrane</keyword>
<dbReference type="RefSeq" id="WP_119757163.1">
    <property type="nucleotide sequence ID" value="NZ_CP032382.1"/>
</dbReference>
<evidence type="ECO:0000313" key="2">
    <source>
        <dbReference type="EMBL" id="AYB33937.1"/>
    </source>
</evidence>
<dbReference type="AlphaFoldDB" id="A0A385SUW9"/>
<evidence type="ECO:0000256" key="1">
    <source>
        <dbReference type="SAM" id="Phobius"/>
    </source>
</evidence>
<dbReference type="EMBL" id="CP032382">
    <property type="protein sequence ID" value="AYB33937.1"/>
    <property type="molecule type" value="Genomic_DNA"/>
</dbReference>
<keyword evidence="1" id="KW-1133">Transmembrane helix</keyword>
<accession>A0A385SUW9</accession>
<name>A0A385SUW9_9BACT</name>
<keyword evidence="1" id="KW-0472">Membrane</keyword>
<dbReference type="Proteomes" id="UP000266183">
    <property type="component" value="Chromosome"/>
</dbReference>
<organism evidence="2 3">
    <name type="scientific">Chryseolinea soli</name>
    <dbReference type="NCBI Taxonomy" id="2321403"/>
    <lineage>
        <taxon>Bacteria</taxon>
        <taxon>Pseudomonadati</taxon>
        <taxon>Bacteroidota</taxon>
        <taxon>Cytophagia</taxon>
        <taxon>Cytophagales</taxon>
        <taxon>Fulvivirgaceae</taxon>
        <taxon>Chryseolinea</taxon>
    </lineage>
</organism>
<gene>
    <name evidence="2" type="ORF">D4L85_26650</name>
</gene>